<feature type="transmembrane region" description="Helical" evidence="21">
    <location>
        <begin position="449"/>
        <end position="470"/>
    </location>
</feature>
<evidence type="ECO:0000256" key="18">
    <source>
        <dbReference type="ARBA" id="ARBA00047808"/>
    </source>
</evidence>
<evidence type="ECO:0000256" key="17">
    <source>
        <dbReference type="ARBA" id="ARBA00047493"/>
    </source>
</evidence>
<dbReference type="NCBIfam" id="TIGR01499">
    <property type="entry name" value="folC"/>
    <property type="match status" value="1"/>
</dbReference>
<evidence type="ECO:0000256" key="12">
    <source>
        <dbReference type="ARBA" id="ARBA00022842"/>
    </source>
</evidence>
<dbReference type="PROSITE" id="PS01012">
    <property type="entry name" value="FOLYLPOLYGLU_SYNT_2"/>
    <property type="match status" value="1"/>
</dbReference>
<evidence type="ECO:0000256" key="8">
    <source>
        <dbReference type="ARBA" id="ARBA00022598"/>
    </source>
</evidence>
<dbReference type="Gene3D" id="3.90.190.20">
    <property type="entry name" value="Mur ligase, C-terminal domain"/>
    <property type="match status" value="1"/>
</dbReference>
<dbReference type="InterPro" id="IPR004101">
    <property type="entry name" value="Mur_ligase_C"/>
</dbReference>
<evidence type="ECO:0000256" key="19">
    <source>
        <dbReference type="ARBA" id="ARBA00049035"/>
    </source>
</evidence>
<dbReference type="InterPro" id="IPR036615">
    <property type="entry name" value="Mur_ligase_C_dom_sf"/>
</dbReference>
<dbReference type="SUPFAM" id="SSF53244">
    <property type="entry name" value="MurD-like peptide ligases, peptide-binding domain"/>
    <property type="match status" value="1"/>
</dbReference>
<evidence type="ECO:0000256" key="15">
    <source>
        <dbReference type="ARBA" id="ARBA00030592"/>
    </source>
</evidence>
<dbReference type="SUPFAM" id="SSF53623">
    <property type="entry name" value="MurD-like peptide ligases, catalytic domain"/>
    <property type="match status" value="1"/>
</dbReference>
<dbReference type="EC" id="6.3.2.17" evidence="6"/>
<keyword evidence="11" id="KW-0067">ATP-binding</keyword>
<evidence type="ECO:0000259" key="22">
    <source>
        <dbReference type="Pfam" id="PF02875"/>
    </source>
</evidence>
<accession>A0A4D6Y9R6</accession>
<organism evidence="24 25">
    <name type="scientific">Buchnera aphidicola</name>
    <name type="common">Sarucallis kahawaluokalani</name>
    <dbReference type="NCBI Taxonomy" id="1241878"/>
    <lineage>
        <taxon>Bacteria</taxon>
        <taxon>Pseudomonadati</taxon>
        <taxon>Pseudomonadota</taxon>
        <taxon>Gammaproteobacteria</taxon>
        <taxon>Enterobacterales</taxon>
        <taxon>Erwiniaceae</taxon>
        <taxon>Buchnera</taxon>
    </lineage>
</organism>
<proteinExistence type="inferred from homology"/>
<evidence type="ECO:0000256" key="3">
    <source>
        <dbReference type="ARBA" id="ARBA00005150"/>
    </source>
</evidence>
<comment type="similarity">
    <text evidence="4">Belongs to the folylpolyglutamate synthase family.</text>
</comment>
<evidence type="ECO:0000256" key="5">
    <source>
        <dbReference type="ARBA" id="ARBA00013023"/>
    </source>
</evidence>
<dbReference type="EMBL" id="CP032999">
    <property type="protein sequence ID" value="QCI25922.1"/>
    <property type="molecule type" value="Genomic_DNA"/>
</dbReference>
<evidence type="ECO:0000256" key="16">
    <source>
        <dbReference type="ARBA" id="ARBA00032510"/>
    </source>
</evidence>
<dbReference type="Pfam" id="PF08245">
    <property type="entry name" value="Mur_ligase_M"/>
    <property type="match status" value="1"/>
</dbReference>
<dbReference type="Pfam" id="PF02875">
    <property type="entry name" value="Mur_ligase_C"/>
    <property type="match status" value="1"/>
</dbReference>
<dbReference type="GO" id="GO:0046872">
    <property type="term" value="F:metal ion binding"/>
    <property type="evidence" value="ECO:0007669"/>
    <property type="project" value="UniProtKB-KW"/>
</dbReference>
<dbReference type="InterPro" id="IPR018109">
    <property type="entry name" value="Folylpolyglutamate_synth_CS"/>
</dbReference>
<evidence type="ECO:0000259" key="23">
    <source>
        <dbReference type="Pfam" id="PF08245"/>
    </source>
</evidence>
<evidence type="ECO:0000256" key="21">
    <source>
        <dbReference type="SAM" id="Phobius"/>
    </source>
</evidence>
<evidence type="ECO:0000313" key="24">
    <source>
        <dbReference type="EMBL" id="QCI25922.1"/>
    </source>
</evidence>
<reference evidence="24 25" key="1">
    <citation type="submission" date="2018-10" db="EMBL/GenBank/DDBJ databases">
        <title>Comparative functional genomics of the obligate endosymbiont Buchnera aphidicola.</title>
        <authorList>
            <person name="Chong R.A."/>
        </authorList>
    </citation>
    <scope>NUCLEOTIDE SEQUENCE [LARGE SCALE GENOMIC DNA]</scope>
    <source>
        <strain evidence="24 25">Ska</strain>
    </source>
</reference>
<dbReference type="Gene3D" id="3.40.1190.10">
    <property type="entry name" value="Mur-like, catalytic domain"/>
    <property type="match status" value="1"/>
</dbReference>
<evidence type="ECO:0000256" key="6">
    <source>
        <dbReference type="ARBA" id="ARBA00013025"/>
    </source>
</evidence>
<keyword evidence="12" id="KW-0460">Magnesium</keyword>
<keyword evidence="21" id="KW-1133">Transmembrane helix</keyword>
<comment type="catalytic activity">
    <reaction evidence="17">
        <text>(6S)-5,6,7,8-tetrahydrofolyl-(gamma-L-Glu)(n) + L-glutamate + ATP = (6S)-5,6,7,8-tetrahydrofolyl-(gamma-L-Glu)(n+1) + ADP + phosphate + H(+)</text>
        <dbReference type="Rhea" id="RHEA:10580"/>
        <dbReference type="Rhea" id="RHEA-COMP:14738"/>
        <dbReference type="Rhea" id="RHEA-COMP:14740"/>
        <dbReference type="ChEBI" id="CHEBI:15378"/>
        <dbReference type="ChEBI" id="CHEBI:29985"/>
        <dbReference type="ChEBI" id="CHEBI:30616"/>
        <dbReference type="ChEBI" id="CHEBI:43474"/>
        <dbReference type="ChEBI" id="CHEBI:141005"/>
        <dbReference type="ChEBI" id="CHEBI:456216"/>
        <dbReference type="EC" id="6.3.2.17"/>
    </reaction>
</comment>
<comment type="pathway">
    <text evidence="3">Cofactor biosynthesis; tetrahydrofolylpolyglutamate biosynthesis.</text>
</comment>
<evidence type="ECO:0000256" key="10">
    <source>
        <dbReference type="ARBA" id="ARBA00022741"/>
    </source>
</evidence>
<gene>
    <name evidence="24" type="ORF">D9V78_00605</name>
</gene>
<sequence>MYIFGIFIGDFKYIIFLCVNFLNYFYSDFLCCILHYSHDMIYYIEIIFMKHYFYNQHILLSKWLQYIQFICSKNMRNNISRVVYIAKKLKILNISSFIITVSGTNGKGSTCALLEKILLDSGYTVGKYSSPHLFNYYERIKINGSYIINPLIHISIFKKILSVCKDIKFSYFEFITLAALLIFQSSNLDVIILEVGLGGRLDATNVIIPHLAIVTNIGLDHIHELGDSRYLIGYEKSGIFRKNVIVCIGENNIPYSVYQVANFSNVSLYRIQYEWNYFQSNNNWYFYDQNGIVKNLPIPKISLSSAAITIAALRVLKLNIKKKNIIQSLKKVFLPGRFHIIHRYPLIILDAAHNAHATYYLYQQLKNFLNQKKNIKIYGLFGILSRKDIKNTVLNLKELIHCWYYTSLQTYDSATEYILKEILPNSALFYPSVQNAIYQLMQRVQKKDLILVFGSFVSVAEAITSIRSIYFQL</sequence>
<dbReference type="OrthoDB" id="9809356at2"/>
<evidence type="ECO:0000256" key="13">
    <source>
        <dbReference type="ARBA" id="ARBA00022909"/>
    </source>
</evidence>
<dbReference type="InterPro" id="IPR036565">
    <property type="entry name" value="Mur-like_cat_sf"/>
</dbReference>
<dbReference type="GO" id="GO:0004326">
    <property type="term" value="F:tetrahydrofolylpolyglutamate synthase activity"/>
    <property type="evidence" value="ECO:0007669"/>
    <property type="project" value="UniProtKB-EC"/>
</dbReference>
<comment type="function">
    <text evidence="1">Functions in two distinct reactions of the de novo folate biosynthetic pathway. Catalyzes the addition of a glutamate residue to dihydropteroate (7,8-dihydropteroate or H2Pte) to form dihydrofolate (7,8-dihydrofolate monoglutamate or H2Pte-Glu). Also catalyzes successive additions of L-glutamate to tetrahydrofolate or 10-formyltetrahydrofolate or 5,10-methylenetetrahydrofolate, leading to folylpolyglutamate derivatives.</text>
</comment>
<keyword evidence="21" id="KW-0472">Membrane</keyword>
<dbReference type="PROSITE" id="PS01011">
    <property type="entry name" value="FOLYLPOLYGLU_SYNT_1"/>
    <property type="match status" value="1"/>
</dbReference>
<protein>
    <recommendedName>
        <fullName evidence="7">Dihydrofolate synthase/folylpolyglutamate synthase</fullName>
        <ecNumber evidence="5">6.3.2.12</ecNumber>
        <ecNumber evidence="6">6.3.2.17</ecNumber>
    </recommendedName>
    <alternativeName>
        <fullName evidence="16">Folylpoly-gamma-glutamate synthetase-dihydrofolate synthetase</fullName>
    </alternativeName>
    <alternativeName>
        <fullName evidence="14">Folylpolyglutamate synthetase</fullName>
    </alternativeName>
    <alternativeName>
        <fullName evidence="15">Tetrahydrofolylpolyglutamate synthase</fullName>
    </alternativeName>
</protein>
<dbReference type="InterPro" id="IPR001645">
    <property type="entry name" value="Folylpolyglutamate_synth"/>
</dbReference>
<keyword evidence="10" id="KW-0547">Nucleotide-binding</keyword>
<comment type="pathway">
    <text evidence="2">Cofactor biosynthesis; tetrahydrofolate biosynthesis; 7,8-dihydrofolate from 2-amino-4-hydroxy-6-hydroxymethyl-7,8-dihydropteridine diphosphate and 4-aminobenzoate: step 2/2.</text>
</comment>
<dbReference type="UniPathway" id="UPA00077">
    <property type="reaction ID" value="UER00157"/>
</dbReference>
<dbReference type="GO" id="GO:0005737">
    <property type="term" value="C:cytoplasm"/>
    <property type="evidence" value="ECO:0007669"/>
    <property type="project" value="TreeGrafter"/>
</dbReference>
<dbReference type="GO" id="GO:0005524">
    <property type="term" value="F:ATP binding"/>
    <property type="evidence" value="ECO:0007669"/>
    <property type="project" value="UniProtKB-KW"/>
</dbReference>
<keyword evidence="9" id="KW-0479">Metal-binding</keyword>
<evidence type="ECO:0000256" key="9">
    <source>
        <dbReference type="ARBA" id="ARBA00022723"/>
    </source>
</evidence>
<comment type="catalytic activity">
    <reaction evidence="19">
        <text>(6R)-5,10-methylenetetrahydrofolyl-(gamma-L-Glu)(n) + L-glutamate + ATP = (6R)-5,10-methylenetetrahydrofolyl-(gamma-L-Glu)(n+1) + ADP + phosphate + H(+)</text>
        <dbReference type="Rhea" id="RHEA:51912"/>
        <dbReference type="Rhea" id="RHEA-COMP:13257"/>
        <dbReference type="Rhea" id="RHEA-COMP:13258"/>
        <dbReference type="ChEBI" id="CHEBI:15378"/>
        <dbReference type="ChEBI" id="CHEBI:29985"/>
        <dbReference type="ChEBI" id="CHEBI:30616"/>
        <dbReference type="ChEBI" id="CHEBI:43474"/>
        <dbReference type="ChEBI" id="CHEBI:136572"/>
        <dbReference type="ChEBI" id="CHEBI:456216"/>
        <dbReference type="EC" id="6.3.2.17"/>
    </reaction>
</comment>
<dbReference type="GO" id="GO:0008841">
    <property type="term" value="F:dihydrofolate synthase activity"/>
    <property type="evidence" value="ECO:0007669"/>
    <property type="project" value="UniProtKB-EC"/>
</dbReference>
<dbReference type="Proteomes" id="UP000298685">
    <property type="component" value="Chromosome"/>
</dbReference>
<evidence type="ECO:0000313" key="25">
    <source>
        <dbReference type="Proteomes" id="UP000298685"/>
    </source>
</evidence>
<name>A0A4D6Y9R6_9GAMM</name>
<dbReference type="EC" id="6.3.2.12" evidence="5"/>
<keyword evidence="8" id="KW-0436">Ligase</keyword>
<dbReference type="GO" id="GO:0046656">
    <property type="term" value="P:folic acid biosynthetic process"/>
    <property type="evidence" value="ECO:0007669"/>
    <property type="project" value="UniProtKB-KW"/>
</dbReference>
<keyword evidence="21" id="KW-0812">Transmembrane</keyword>
<evidence type="ECO:0000256" key="7">
    <source>
        <dbReference type="ARBA" id="ARBA00019357"/>
    </source>
</evidence>
<dbReference type="PANTHER" id="PTHR11136">
    <property type="entry name" value="FOLYLPOLYGLUTAMATE SYNTHASE-RELATED"/>
    <property type="match status" value="1"/>
</dbReference>
<evidence type="ECO:0000256" key="14">
    <source>
        <dbReference type="ARBA" id="ARBA00030048"/>
    </source>
</evidence>
<dbReference type="PIRSF" id="PIRSF001563">
    <property type="entry name" value="Folylpolyglu_synth"/>
    <property type="match status" value="1"/>
</dbReference>
<dbReference type="InterPro" id="IPR013221">
    <property type="entry name" value="Mur_ligase_cen"/>
</dbReference>
<dbReference type="GO" id="GO:0046654">
    <property type="term" value="P:tetrahydrofolate biosynthetic process"/>
    <property type="evidence" value="ECO:0007669"/>
    <property type="project" value="UniProtKB-UniPathway"/>
</dbReference>
<evidence type="ECO:0000256" key="20">
    <source>
        <dbReference type="ARBA" id="ARBA00049161"/>
    </source>
</evidence>
<evidence type="ECO:0000256" key="4">
    <source>
        <dbReference type="ARBA" id="ARBA00008276"/>
    </source>
</evidence>
<feature type="domain" description="Mur ligase C-terminal" evidence="22">
    <location>
        <begin position="336"/>
        <end position="456"/>
    </location>
</feature>
<keyword evidence="13" id="KW-0289">Folate biosynthesis</keyword>
<evidence type="ECO:0000256" key="2">
    <source>
        <dbReference type="ARBA" id="ARBA00004799"/>
    </source>
</evidence>
<dbReference type="NCBIfam" id="NF008101">
    <property type="entry name" value="PRK10846.1"/>
    <property type="match status" value="1"/>
</dbReference>
<comment type="catalytic activity">
    <reaction evidence="18">
        <text>10-formyltetrahydrofolyl-(gamma-L-Glu)(n) + L-glutamate + ATP = 10-formyltetrahydrofolyl-(gamma-L-Glu)(n+1) + ADP + phosphate + H(+)</text>
        <dbReference type="Rhea" id="RHEA:51904"/>
        <dbReference type="Rhea" id="RHEA-COMP:13088"/>
        <dbReference type="Rhea" id="RHEA-COMP:14300"/>
        <dbReference type="ChEBI" id="CHEBI:15378"/>
        <dbReference type="ChEBI" id="CHEBI:29985"/>
        <dbReference type="ChEBI" id="CHEBI:30616"/>
        <dbReference type="ChEBI" id="CHEBI:43474"/>
        <dbReference type="ChEBI" id="CHEBI:134413"/>
        <dbReference type="ChEBI" id="CHEBI:456216"/>
        <dbReference type="EC" id="6.3.2.17"/>
    </reaction>
</comment>
<evidence type="ECO:0000256" key="1">
    <source>
        <dbReference type="ARBA" id="ARBA00002714"/>
    </source>
</evidence>
<dbReference type="AlphaFoldDB" id="A0A4D6Y9R6"/>
<comment type="catalytic activity">
    <reaction evidence="20">
        <text>7,8-dihydropteroate + L-glutamate + ATP = 7,8-dihydrofolate + ADP + phosphate + H(+)</text>
        <dbReference type="Rhea" id="RHEA:23584"/>
        <dbReference type="ChEBI" id="CHEBI:15378"/>
        <dbReference type="ChEBI" id="CHEBI:17839"/>
        <dbReference type="ChEBI" id="CHEBI:29985"/>
        <dbReference type="ChEBI" id="CHEBI:30616"/>
        <dbReference type="ChEBI" id="CHEBI:43474"/>
        <dbReference type="ChEBI" id="CHEBI:57451"/>
        <dbReference type="ChEBI" id="CHEBI:456216"/>
        <dbReference type="EC" id="6.3.2.12"/>
    </reaction>
</comment>
<feature type="domain" description="Mur ligase central" evidence="23">
    <location>
        <begin position="101"/>
        <end position="252"/>
    </location>
</feature>
<dbReference type="PANTHER" id="PTHR11136:SF0">
    <property type="entry name" value="DIHYDROFOLATE SYNTHETASE-RELATED"/>
    <property type="match status" value="1"/>
</dbReference>
<evidence type="ECO:0000256" key="11">
    <source>
        <dbReference type="ARBA" id="ARBA00022840"/>
    </source>
</evidence>